<evidence type="ECO:0000259" key="1">
    <source>
        <dbReference type="Pfam" id="PF18545"/>
    </source>
</evidence>
<sequence>MFTVAEVVGTDPVDLPPLEKTISSEALNNLFHEDTSLPGAYLVFPYCDVWVMVHGDRTVDVFTEYAATTAVNAVPTDSDGQPTDDRMVVLSAQNGRHAFADDELETLHEIVEGADDATEAWEDTINYAEQR</sequence>
<gene>
    <name evidence="2" type="ORF">C481_05805</name>
</gene>
<comment type="caution">
    <text evidence="2">The sequence shown here is derived from an EMBL/GenBank/DDBJ whole genome shotgun (WGS) entry which is preliminary data.</text>
</comment>
<reference evidence="2 3" key="1">
    <citation type="journal article" date="2014" name="PLoS Genet.">
        <title>Phylogenetically driven sequencing of extremely halophilic archaea reveals strategies for static and dynamic osmo-response.</title>
        <authorList>
            <person name="Becker E.A."/>
            <person name="Seitzer P.M."/>
            <person name="Tritt A."/>
            <person name="Larsen D."/>
            <person name="Krusor M."/>
            <person name="Yao A.I."/>
            <person name="Wu D."/>
            <person name="Madern D."/>
            <person name="Eisen J.A."/>
            <person name="Darling A.E."/>
            <person name="Facciotti M.T."/>
        </authorList>
    </citation>
    <scope>NUCLEOTIDE SEQUENCE [LARGE SCALE GENOMIC DNA]</scope>
    <source>
        <strain evidence="2 3">DSM 12278</strain>
    </source>
</reference>
<dbReference type="InterPro" id="IPR040624">
    <property type="entry name" value="HalOD1"/>
</dbReference>
<dbReference type="AlphaFoldDB" id="M0B1B5"/>
<dbReference type="Pfam" id="PF18545">
    <property type="entry name" value="HalOD1"/>
    <property type="match status" value="1"/>
</dbReference>
<dbReference type="EMBL" id="AOIO01000017">
    <property type="protein sequence ID" value="ELZ03484.1"/>
    <property type="molecule type" value="Genomic_DNA"/>
</dbReference>
<feature type="domain" description="Halobacterial output" evidence="1">
    <location>
        <begin position="3"/>
        <end position="61"/>
    </location>
</feature>
<protein>
    <recommendedName>
        <fullName evidence="1">Halobacterial output domain-containing protein</fullName>
    </recommendedName>
</protein>
<keyword evidence="3" id="KW-1185">Reference proteome</keyword>
<evidence type="ECO:0000313" key="2">
    <source>
        <dbReference type="EMBL" id="ELZ03484.1"/>
    </source>
</evidence>
<dbReference type="Proteomes" id="UP000011554">
    <property type="component" value="Unassembled WGS sequence"/>
</dbReference>
<dbReference type="PATRIC" id="fig|29540.5.peg.1180"/>
<name>M0B1B5_NATA1</name>
<accession>M0B1B5</accession>
<proteinExistence type="predicted"/>
<organism evidence="2 3">
    <name type="scientific">Natrialba asiatica (strain ATCC 700177 / DSM 12278 / JCM 9576 / FERM P-10747 / NBRC 102637 / 172P1)</name>
    <dbReference type="NCBI Taxonomy" id="29540"/>
    <lineage>
        <taxon>Archaea</taxon>
        <taxon>Methanobacteriati</taxon>
        <taxon>Methanobacteriota</taxon>
        <taxon>Stenosarchaea group</taxon>
        <taxon>Halobacteria</taxon>
        <taxon>Halobacteriales</taxon>
        <taxon>Natrialbaceae</taxon>
        <taxon>Natrialba</taxon>
    </lineage>
</organism>
<evidence type="ECO:0000313" key="3">
    <source>
        <dbReference type="Proteomes" id="UP000011554"/>
    </source>
</evidence>